<keyword evidence="1" id="KW-1133">Transmembrane helix</keyword>
<dbReference type="OrthoDB" id="9933514at2"/>
<dbReference type="EMBL" id="AZEU01000040">
    <property type="protein sequence ID" value="KRL52342.1"/>
    <property type="molecule type" value="Genomic_DNA"/>
</dbReference>
<evidence type="ECO:0000313" key="3">
    <source>
        <dbReference type="Proteomes" id="UP000051790"/>
    </source>
</evidence>
<dbReference type="AlphaFoldDB" id="A0A0R1R5N0"/>
<dbReference type="RefSeq" id="WP_054717874.1">
    <property type="nucleotide sequence ID" value="NZ_AZEU01000040.1"/>
</dbReference>
<accession>A0A0R1R5N0</accession>
<keyword evidence="1" id="KW-0812">Transmembrane</keyword>
<comment type="caution">
    <text evidence="2">The sequence shown here is derived from an EMBL/GenBank/DDBJ whole genome shotgun (WGS) entry which is preliminary data.</text>
</comment>
<dbReference type="Proteomes" id="UP000051790">
    <property type="component" value="Unassembled WGS sequence"/>
</dbReference>
<organism evidence="2 3">
    <name type="scientific">Lacticaseibacillus manihotivorans DSM 13343 = JCM 12514</name>
    <dbReference type="NCBI Taxonomy" id="1423769"/>
    <lineage>
        <taxon>Bacteria</taxon>
        <taxon>Bacillati</taxon>
        <taxon>Bacillota</taxon>
        <taxon>Bacilli</taxon>
        <taxon>Lactobacillales</taxon>
        <taxon>Lactobacillaceae</taxon>
        <taxon>Lacticaseibacillus</taxon>
    </lineage>
</organism>
<feature type="transmembrane region" description="Helical" evidence="1">
    <location>
        <begin position="20"/>
        <end position="49"/>
    </location>
</feature>
<evidence type="ECO:0000256" key="1">
    <source>
        <dbReference type="SAM" id="Phobius"/>
    </source>
</evidence>
<keyword evidence="1" id="KW-0472">Membrane</keyword>
<name>A0A0R1R5N0_9LACO</name>
<gene>
    <name evidence="2" type="ORF">FD01_GL002451</name>
</gene>
<protein>
    <submittedName>
        <fullName evidence="2">Uncharacterized protein</fullName>
    </submittedName>
</protein>
<reference evidence="2 3" key="1">
    <citation type="journal article" date="2015" name="Genome Announc.">
        <title>Expanding the biotechnology potential of lactobacilli through comparative genomics of 213 strains and associated genera.</title>
        <authorList>
            <person name="Sun Z."/>
            <person name="Harris H.M."/>
            <person name="McCann A."/>
            <person name="Guo C."/>
            <person name="Argimon S."/>
            <person name="Zhang W."/>
            <person name="Yang X."/>
            <person name="Jeffery I.B."/>
            <person name="Cooney J.C."/>
            <person name="Kagawa T.F."/>
            <person name="Liu W."/>
            <person name="Song Y."/>
            <person name="Salvetti E."/>
            <person name="Wrobel A."/>
            <person name="Rasinkangas P."/>
            <person name="Parkhill J."/>
            <person name="Rea M.C."/>
            <person name="O'Sullivan O."/>
            <person name="Ritari J."/>
            <person name="Douillard F.P."/>
            <person name="Paul Ross R."/>
            <person name="Yang R."/>
            <person name="Briner A.E."/>
            <person name="Felis G.E."/>
            <person name="de Vos W.M."/>
            <person name="Barrangou R."/>
            <person name="Klaenhammer T.R."/>
            <person name="Caufield P.W."/>
            <person name="Cui Y."/>
            <person name="Zhang H."/>
            <person name="O'Toole P.W."/>
        </authorList>
    </citation>
    <scope>NUCLEOTIDE SEQUENCE [LARGE SCALE GENOMIC DNA]</scope>
    <source>
        <strain evidence="2 3">DSM 13343</strain>
    </source>
</reference>
<dbReference type="PATRIC" id="fig|1423769.4.peg.2645"/>
<sequence>MTSEPFRIGTGEAVLASAEIIALITMFLLSAPWWAYVVVTIAIALGFGAGRLDAKTEQKEPKSFRNGVAFRPWHKHEN</sequence>
<evidence type="ECO:0000313" key="2">
    <source>
        <dbReference type="EMBL" id="KRL52342.1"/>
    </source>
</evidence>
<proteinExistence type="predicted"/>
<keyword evidence="3" id="KW-1185">Reference proteome</keyword>